<dbReference type="AlphaFoldDB" id="B9D0U7"/>
<gene>
    <name evidence="1" type="ORF">CAMRE0001_2746</name>
</gene>
<evidence type="ECO:0000313" key="2">
    <source>
        <dbReference type="Proteomes" id="UP000003082"/>
    </source>
</evidence>
<organism evidence="1 2">
    <name type="scientific">Campylobacter rectus RM3267</name>
    <dbReference type="NCBI Taxonomy" id="553218"/>
    <lineage>
        <taxon>Bacteria</taxon>
        <taxon>Pseudomonadati</taxon>
        <taxon>Campylobacterota</taxon>
        <taxon>Epsilonproteobacteria</taxon>
        <taxon>Campylobacterales</taxon>
        <taxon>Campylobacteraceae</taxon>
        <taxon>Campylobacter</taxon>
    </lineage>
</organism>
<comment type="caution">
    <text evidence="1">The sequence shown here is derived from an EMBL/GenBank/DDBJ whole genome shotgun (WGS) entry which is preliminary data.</text>
</comment>
<sequence length="43" mass="5081">MSTAKFDRVFVRPNSVLNFKILLKFDGKFNSHLFDANFLNFKI</sequence>
<protein>
    <submittedName>
        <fullName evidence="1">Uncharacterized protein</fullName>
    </submittedName>
</protein>
<accession>B9D0U7</accession>
<evidence type="ECO:0000313" key="1">
    <source>
        <dbReference type="EMBL" id="EEF14390.1"/>
    </source>
</evidence>
<proteinExistence type="predicted"/>
<name>B9D0U7_CAMRE</name>
<reference evidence="1 2" key="1">
    <citation type="submission" date="2008-08" db="EMBL/GenBank/DDBJ databases">
        <authorList>
            <person name="Madupu R."/>
            <person name="Durkin A.S."/>
            <person name="Torralba M."/>
            <person name="Methe B."/>
            <person name="Sutton G.G."/>
            <person name="Strausberg R.L."/>
            <person name="Nelson K.E."/>
        </authorList>
    </citation>
    <scope>NUCLEOTIDE SEQUENCE [LARGE SCALE GENOMIC DNA]</scope>
    <source>
        <strain evidence="1 2">RM3267</strain>
    </source>
</reference>
<dbReference type="Proteomes" id="UP000003082">
    <property type="component" value="Unassembled WGS sequence"/>
</dbReference>
<keyword evidence="2" id="KW-1185">Reference proteome</keyword>
<dbReference type="EMBL" id="ACFU01000007">
    <property type="protein sequence ID" value="EEF14390.1"/>
    <property type="molecule type" value="Genomic_DNA"/>
</dbReference>